<feature type="transmembrane region" description="Helical" evidence="8">
    <location>
        <begin position="647"/>
        <end position="670"/>
    </location>
</feature>
<keyword evidence="6 8" id="KW-0472">Membrane</keyword>
<keyword evidence="3" id="KW-1003">Cell membrane</keyword>
<feature type="domain" description="SSD" evidence="9">
    <location>
        <begin position="200"/>
        <end position="332"/>
    </location>
</feature>
<dbReference type="InterPro" id="IPR050545">
    <property type="entry name" value="Mycobact_MmpL"/>
</dbReference>
<feature type="domain" description="SSD" evidence="9">
    <location>
        <begin position="542"/>
        <end position="670"/>
    </location>
</feature>
<reference evidence="11" key="1">
    <citation type="submission" date="2015-10" db="EMBL/GenBank/DDBJ databases">
        <authorList>
            <person name="Ju K.-S."/>
            <person name="Doroghazi J.R."/>
            <person name="Metcalf W.W."/>
        </authorList>
    </citation>
    <scope>NUCLEOTIDE SEQUENCE [LARGE SCALE GENOMIC DNA]</scope>
    <source>
        <strain evidence="11">NRRL 3151</strain>
    </source>
</reference>
<protein>
    <recommendedName>
        <fullName evidence="9">SSD domain-containing protein</fullName>
    </recommendedName>
</protein>
<comment type="subcellular location">
    <subcellularLocation>
        <location evidence="1">Cell membrane</location>
        <topology evidence="1">Multi-pass membrane protein</topology>
    </subcellularLocation>
</comment>
<name>A0A117MQP1_9ACTN</name>
<dbReference type="PANTHER" id="PTHR33406:SF6">
    <property type="entry name" value="MEMBRANE PROTEIN YDGH-RELATED"/>
    <property type="match status" value="1"/>
</dbReference>
<evidence type="ECO:0000256" key="7">
    <source>
        <dbReference type="SAM" id="MobiDB-lite"/>
    </source>
</evidence>
<evidence type="ECO:0000256" key="1">
    <source>
        <dbReference type="ARBA" id="ARBA00004651"/>
    </source>
</evidence>
<feature type="transmembrane region" description="Helical" evidence="8">
    <location>
        <begin position="369"/>
        <end position="390"/>
    </location>
</feature>
<feature type="transmembrane region" description="Helical" evidence="8">
    <location>
        <begin position="539"/>
        <end position="560"/>
    </location>
</feature>
<evidence type="ECO:0000256" key="8">
    <source>
        <dbReference type="SAM" id="Phobius"/>
    </source>
</evidence>
<dbReference type="PANTHER" id="PTHR33406">
    <property type="entry name" value="MEMBRANE PROTEIN MJ1562-RELATED"/>
    <property type="match status" value="1"/>
</dbReference>
<evidence type="ECO:0000256" key="4">
    <source>
        <dbReference type="ARBA" id="ARBA00022692"/>
    </source>
</evidence>
<keyword evidence="5 8" id="KW-1133">Transmembrane helix</keyword>
<evidence type="ECO:0000256" key="2">
    <source>
        <dbReference type="ARBA" id="ARBA00010157"/>
    </source>
</evidence>
<dbReference type="Gene3D" id="1.20.1640.10">
    <property type="entry name" value="Multidrug efflux transporter AcrB transmembrane domain"/>
    <property type="match status" value="2"/>
</dbReference>
<dbReference type="PROSITE" id="PS50156">
    <property type="entry name" value="SSD"/>
    <property type="match status" value="2"/>
</dbReference>
<sequence>MTRTLLAWPGGRRLKWLVLVGWIGLLIVLQPLAGNLGDAESNDAAAWLPGNAESTEVLELSEKFQPADTSPAIVVYDRPSGITAADEAKARADAADFADGTHVVGEPYGPVRSEDGKALRTVVNVHLGKEGWEGLNEATKDLRKTAQPNAPDGLGVHVTGPTGYAADSAESFSSADFKLTLVTLLIVVTILVITYRSPLLWLLPMISAGMSLVISQAIIYLLAKHAGLTVNAQTSMILTVLVLGAATDYALLLVARYREELRRHEDRHEAMAVALHRAGPAIVASAATVAISMLVLLLAALNSTKGLGPVCAVGVLVGLLSMMTLLPALLVIFGRWIFWPARPKHGTEPDVTRGVWTRVARMVSGRPRAVWVTTSVVLGAVAVLAVTLNADGLQQKDGFKTKPESVVGEEFLARHFPAGSGEPMVVIAKDSSAAEVRGALQKVPGVTEVAKPQVKDGLAYLEATLGAGADSPAAMDAVTAARESLGRLDGAEARVGGSSAVVHDMREASSRDRGLIIPVILAVVFCILALLLRALVAPLLLIASVVLSFFTALGLAAFFFNHVFDFAGADSAFPLWVFVFLVALGVDYNIFLVTRIREESNRFGTRQGALKGLTSTGGVITAAGLVLAGTFAALATLPLVFIAELGFTVAVGILLDTMIVRSVLVTALTLDVGRWMWWPHRLFRREDSPEEMAGSGISDSVNSEAPAPVSP</sequence>
<accession>A0A117MQP1</accession>
<feature type="transmembrane region" description="Helical" evidence="8">
    <location>
        <begin position="613"/>
        <end position="641"/>
    </location>
</feature>
<dbReference type="SUPFAM" id="SSF82866">
    <property type="entry name" value="Multidrug efflux transporter AcrB transmembrane domain"/>
    <property type="match status" value="2"/>
</dbReference>
<proteinExistence type="inferred from homology"/>
<dbReference type="OrthoDB" id="2365435at2"/>
<evidence type="ECO:0000256" key="6">
    <source>
        <dbReference type="ARBA" id="ARBA00023136"/>
    </source>
</evidence>
<feature type="transmembrane region" description="Helical" evidence="8">
    <location>
        <begin position="202"/>
        <end position="223"/>
    </location>
</feature>
<evidence type="ECO:0000256" key="5">
    <source>
        <dbReference type="ARBA" id="ARBA00022989"/>
    </source>
</evidence>
<gene>
    <name evidence="10" type="ORF">ADL12_26335</name>
</gene>
<dbReference type="InterPro" id="IPR000731">
    <property type="entry name" value="SSD"/>
</dbReference>
<evidence type="ECO:0000313" key="10">
    <source>
        <dbReference type="EMBL" id="KUL30611.1"/>
    </source>
</evidence>
<feature type="transmembrane region" description="Helical" evidence="8">
    <location>
        <begin position="572"/>
        <end position="592"/>
    </location>
</feature>
<organism evidence="10 11">
    <name type="scientific">Streptomyces regalis</name>
    <dbReference type="NCBI Taxonomy" id="68262"/>
    <lineage>
        <taxon>Bacteria</taxon>
        <taxon>Bacillati</taxon>
        <taxon>Actinomycetota</taxon>
        <taxon>Actinomycetes</taxon>
        <taxon>Kitasatosporales</taxon>
        <taxon>Streptomycetaceae</taxon>
        <taxon>Streptomyces</taxon>
    </lineage>
</organism>
<dbReference type="Proteomes" id="UP000053923">
    <property type="component" value="Unassembled WGS sequence"/>
</dbReference>
<dbReference type="EMBL" id="LLZG01000288">
    <property type="protein sequence ID" value="KUL30611.1"/>
    <property type="molecule type" value="Genomic_DNA"/>
</dbReference>
<dbReference type="AlphaFoldDB" id="A0A117MQP1"/>
<evidence type="ECO:0000259" key="9">
    <source>
        <dbReference type="PROSITE" id="PS50156"/>
    </source>
</evidence>
<feature type="transmembrane region" description="Helical" evidence="8">
    <location>
        <begin position="177"/>
        <end position="195"/>
    </location>
</feature>
<feature type="transmembrane region" description="Helical" evidence="8">
    <location>
        <begin position="307"/>
        <end position="334"/>
    </location>
</feature>
<feature type="transmembrane region" description="Helical" evidence="8">
    <location>
        <begin position="16"/>
        <end position="33"/>
    </location>
</feature>
<feature type="transmembrane region" description="Helical" evidence="8">
    <location>
        <begin position="235"/>
        <end position="257"/>
    </location>
</feature>
<feature type="region of interest" description="Disordered" evidence="7">
    <location>
        <begin position="689"/>
        <end position="711"/>
    </location>
</feature>
<evidence type="ECO:0000313" key="11">
    <source>
        <dbReference type="Proteomes" id="UP000053923"/>
    </source>
</evidence>
<feature type="transmembrane region" description="Helical" evidence="8">
    <location>
        <begin position="278"/>
        <end position="301"/>
    </location>
</feature>
<dbReference type="InterPro" id="IPR004869">
    <property type="entry name" value="MMPL_dom"/>
</dbReference>
<dbReference type="RefSeq" id="WP_062705824.1">
    <property type="nucleotide sequence ID" value="NZ_LLZG01000288.1"/>
</dbReference>
<comment type="similarity">
    <text evidence="2">Belongs to the resistance-nodulation-cell division (RND) (TC 2.A.6) family. MmpL subfamily.</text>
</comment>
<dbReference type="Pfam" id="PF03176">
    <property type="entry name" value="MMPL"/>
    <property type="match status" value="2"/>
</dbReference>
<comment type="caution">
    <text evidence="10">The sequence shown here is derived from an EMBL/GenBank/DDBJ whole genome shotgun (WGS) entry which is preliminary data.</text>
</comment>
<evidence type="ECO:0000256" key="3">
    <source>
        <dbReference type="ARBA" id="ARBA00022475"/>
    </source>
</evidence>
<feature type="transmembrane region" description="Helical" evidence="8">
    <location>
        <begin position="515"/>
        <end position="532"/>
    </location>
</feature>
<dbReference type="GO" id="GO:0005886">
    <property type="term" value="C:plasma membrane"/>
    <property type="evidence" value="ECO:0007669"/>
    <property type="project" value="UniProtKB-SubCell"/>
</dbReference>
<keyword evidence="11" id="KW-1185">Reference proteome</keyword>
<keyword evidence="4 8" id="KW-0812">Transmembrane</keyword>